<organism evidence="3 4">
    <name type="scientific">Kingdonia uniflora</name>
    <dbReference type="NCBI Taxonomy" id="39325"/>
    <lineage>
        <taxon>Eukaryota</taxon>
        <taxon>Viridiplantae</taxon>
        <taxon>Streptophyta</taxon>
        <taxon>Embryophyta</taxon>
        <taxon>Tracheophyta</taxon>
        <taxon>Spermatophyta</taxon>
        <taxon>Magnoliopsida</taxon>
        <taxon>Ranunculales</taxon>
        <taxon>Circaeasteraceae</taxon>
        <taxon>Kingdonia</taxon>
    </lineage>
</organism>
<dbReference type="PANTHER" id="PTHR34145:SF28">
    <property type="entry name" value="F-BOX DOMAIN-CONTAINING PROTEIN"/>
    <property type="match status" value="1"/>
</dbReference>
<dbReference type="SUPFAM" id="SSF52047">
    <property type="entry name" value="RNI-like"/>
    <property type="match status" value="1"/>
</dbReference>
<feature type="domain" description="F-box" evidence="1">
    <location>
        <begin position="5"/>
        <end position="45"/>
    </location>
</feature>
<keyword evidence="4" id="KW-1185">Reference proteome</keyword>
<dbReference type="OrthoDB" id="613853at2759"/>
<proteinExistence type="predicted"/>
<dbReference type="Pfam" id="PF24758">
    <property type="entry name" value="LRR_At5g56370"/>
    <property type="match status" value="1"/>
</dbReference>
<evidence type="ECO:0008006" key="5">
    <source>
        <dbReference type="Google" id="ProtNLM"/>
    </source>
</evidence>
<dbReference type="InterPro" id="IPR036047">
    <property type="entry name" value="F-box-like_dom_sf"/>
</dbReference>
<dbReference type="InterPro" id="IPR055411">
    <property type="entry name" value="LRR_FXL15/At3g58940/PEG3-like"/>
</dbReference>
<dbReference type="InterPro" id="IPR001810">
    <property type="entry name" value="F-box_dom"/>
</dbReference>
<name>A0A7J7MMT0_9MAGN</name>
<dbReference type="EMBL" id="JACGCM010001367">
    <property type="protein sequence ID" value="KAF6156196.1"/>
    <property type="molecule type" value="Genomic_DNA"/>
</dbReference>
<dbReference type="PANTHER" id="PTHR34145">
    <property type="entry name" value="OS02G0105600 PROTEIN"/>
    <property type="match status" value="1"/>
</dbReference>
<feature type="domain" description="F-box/LRR-repeat protein 15/At3g58940/PEG3-like LRR" evidence="2">
    <location>
        <begin position="104"/>
        <end position="239"/>
    </location>
</feature>
<dbReference type="AlphaFoldDB" id="A0A7J7MMT0"/>
<dbReference type="InterPro" id="IPR053772">
    <property type="entry name" value="At1g61320/At1g61330-like"/>
</dbReference>
<protein>
    <recommendedName>
        <fullName evidence="5">F-box domain-containing protein</fullName>
    </recommendedName>
</protein>
<evidence type="ECO:0000259" key="1">
    <source>
        <dbReference type="Pfam" id="PF00646"/>
    </source>
</evidence>
<gene>
    <name evidence="3" type="ORF">GIB67_002928</name>
</gene>
<reference evidence="3 4" key="1">
    <citation type="journal article" date="2020" name="IScience">
        <title>Genome Sequencing of the Endangered Kingdonia uniflora (Circaeasteraceae, Ranunculales) Reveals Potential Mechanisms of Evolutionary Specialization.</title>
        <authorList>
            <person name="Sun Y."/>
            <person name="Deng T."/>
            <person name="Zhang A."/>
            <person name="Moore M.J."/>
            <person name="Landis J.B."/>
            <person name="Lin N."/>
            <person name="Zhang H."/>
            <person name="Zhang X."/>
            <person name="Huang J."/>
            <person name="Zhang X."/>
            <person name="Sun H."/>
            <person name="Wang H."/>
        </authorList>
    </citation>
    <scope>NUCLEOTIDE SEQUENCE [LARGE SCALE GENOMIC DNA]</scope>
    <source>
        <strain evidence="3">TB1705</strain>
        <tissue evidence="3">Leaf</tissue>
    </source>
</reference>
<dbReference type="InterPro" id="IPR032675">
    <property type="entry name" value="LRR_dom_sf"/>
</dbReference>
<comment type="caution">
    <text evidence="3">The sequence shown here is derived from an EMBL/GenBank/DDBJ whole genome shotgun (WGS) entry which is preliminary data.</text>
</comment>
<evidence type="ECO:0000313" key="3">
    <source>
        <dbReference type="EMBL" id="KAF6156196.1"/>
    </source>
</evidence>
<dbReference type="SUPFAM" id="SSF81383">
    <property type="entry name" value="F-box domain"/>
    <property type="match status" value="1"/>
</dbReference>
<accession>A0A7J7MMT0</accession>
<sequence length="415" mass="48288">MDNCFSNLQDDLLHMIVSRLPTIEDAISTSTISKRWRYSWKSIDKLVFNENQFNDKQRFNYFINQTLKLHNPCFSLNKFAIILKGYGELPYEIEQWIDSALRRNVQNLHLAYCSKKVDDIYGDVKLVSLKSMMLNWVVVTNEALMHLLAGSPVIETLHLHQCKASLSLEGHHTSLNYIMIRNCVDFEIFDMDVPNLHFFRHLEINRCCKLQEIEIDAPNLVSFKYLGGMVDISPMNSTCTSEVTLRMESYSQSLNWRNIFEKFSQISSLTLSCRRVEECLLLLNSMEKLHSSLPFFSHLKYLEFEAWETSLSLTDILVPLLGFSAYLERVEILKLVVGFFTVCVKFQAVKSMDLVDLPSINWTRLPLVYLQRHFKEVDISNISRKKNEMELVRFLLGDVMDLACIPPSESFTWKA</sequence>
<evidence type="ECO:0000259" key="2">
    <source>
        <dbReference type="Pfam" id="PF24758"/>
    </source>
</evidence>
<evidence type="ECO:0000313" key="4">
    <source>
        <dbReference type="Proteomes" id="UP000541444"/>
    </source>
</evidence>
<dbReference type="Gene3D" id="3.80.10.10">
    <property type="entry name" value="Ribonuclease Inhibitor"/>
    <property type="match status" value="1"/>
</dbReference>
<dbReference type="Proteomes" id="UP000541444">
    <property type="component" value="Unassembled WGS sequence"/>
</dbReference>
<dbReference type="Pfam" id="PF00646">
    <property type="entry name" value="F-box"/>
    <property type="match status" value="1"/>
</dbReference>